<reference evidence="1" key="2">
    <citation type="submission" date="2021-02" db="EMBL/GenBank/DDBJ databases">
        <authorList>
            <person name="Kimball J.A."/>
            <person name="Haas M.W."/>
            <person name="Macchietto M."/>
            <person name="Kono T."/>
            <person name="Duquette J."/>
            <person name="Shao M."/>
        </authorList>
    </citation>
    <scope>NUCLEOTIDE SEQUENCE</scope>
    <source>
        <tissue evidence="1">Fresh leaf tissue</tissue>
    </source>
</reference>
<dbReference type="AlphaFoldDB" id="A0A8J5VN54"/>
<name>A0A8J5VN54_ZIZPA</name>
<reference evidence="1" key="1">
    <citation type="journal article" date="2021" name="bioRxiv">
        <title>Whole Genome Assembly and Annotation of Northern Wild Rice, Zizania palustris L., Supports a Whole Genome Duplication in the Zizania Genus.</title>
        <authorList>
            <person name="Haas M."/>
            <person name="Kono T."/>
            <person name="Macchietto M."/>
            <person name="Millas R."/>
            <person name="McGilp L."/>
            <person name="Shao M."/>
            <person name="Duquette J."/>
            <person name="Hirsch C.N."/>
            <person name="Kimball J."/>
        </authorList>
    </citation>
    <scope>NUCLEOTIDE SEQUENCE</scope>
    <source>
        <tissue evidence="1">Fresh leaf tissue</tissue>
    </source>
</reference>
<gene>
    <name evidence="1" type="ORF">GUJ93_ZPchr0007g3127</name>
</gene>
<evidence type="ECO:0000313" key="2">
    <source>
        <dbReference type="Proteomes" id="UP000729402"/>
    </source>
</evidence>
<evidence type="ECO:0000313" key="1">
    <source>
        <dbReference type="EMBL" id="KAG8078272.1"/>
    </source>
</evidence>
<comment type="caution">
    <text evidence="1">The sequence shown here is derived from an EMBL/GenBank/DDBJ whole genome shotgun (WGS) entry which is preliminary data.</text>
</comment>
<dbReference type="Proteomes" id="UP000729402">
    <property type="component" value="Unassembled WGS sequence"/>
</dbReference>
<protein>
    <submittedName>
        <fullName evidence="1">Uncharacterized protein</fullName>
    </submittedName>
</protein>
<sequence length="109" mass="11813">METETICEFGKREWDHGEVRGRRSSSGAANGRYIPGSLTGFSGTKLQAHSPLGSNRAQFQNSVTSASGISKLQTLLGVIYLGPHSSKTVMPWKLVGFRDDNLHPLGPGW</sequence>
<dbReference type="EMBL" id="JAAALK010000282">
    <property type="protein sequence ID" value="KAG8078272.1"/>
    <property type="molecule type" value="Genomic_DNA"/>
</dbReference>
<organism evidence="1 2">
    <name type="scientific">Zizania palustris</name>
    <name type="common">Northern wild rice</name>
    <dbReference type="NCBI Taxonomy" id="103762"/>
    <lineage>
        <taxon>Eukaryota</taxon>
        <taxon>Viridiplantae</taxon>
        <taxon>Streptophyta</taxon>
        <taxon>Embryophyta</taxon>
        <taxon>Tracheophyta</taxon>
        <taxon>Spermatophyta</taxon>
        <taxon>Magnoliopsida</taxon>
        <taxon>Liliopsida</taxon>
        <taxon>Poales</taxon>
        <taxon>Poaceae</taxon>
        <taxon>BOP clade</taxon>
        <taxon>Oryzoideae</taxon>
        <taxon>Oryzeae</taxon>
        <taxon>Zizaniinae</taxon>
        <taxon>Zizania</taxon>
    </lineage>
</organism>
<keyword evidence="2" id="KW-1185">Reference proteome</keyword>
<accession>A0A8J5VN54</accession>
<proteinExistence type="predicted"/>